<dbReference type="RefSeq" id="XP_001322694.1">
    <property type="nucleotide sequence ID" value="XM_001322659.1"/>
</dbReference>
<feature type="region of interest" description="Disordered" evidence="2">
    <location>
        <begin position="95"/>
        <end position="117"/>
    </location>
</feature>
<accession>A2EA25</accession>
<dbReference type="KEGG" id="tva:4768405"/>
<dbReference type="SMR" id="A2EA25"/>
<dbReference type="AlphaFoldDB" id="A2EA25"/>
<dbReference type="Proteomes" id="UP000001542">
    <property type="component" value="Unassembled WGS sequence"/>
</dbReference>
<evidence type="ECO:0000256" key="2">
    <source>
        <dbReference type="SAM" id="MobiDB-lite"/>
    </source>
</evidence>
<dbReference type="OrthoDB" id="10399884at2759"/>
<name>A2EA25_TRIV3</name>
<feature type="coiled-coil region" evidence="1">
    <location>
        <begin position="49"/>
        <end position="93"/>
    </location>
</feature>
<keyword evidence="4" id="KW-1185">Reference proteome</keyword>
<sequence length="117" mass="14065">MKNRKQIVFKIQSPIMSDRDFRQMLEGVMVHRENLIKYGTPYPPEAPDSEKMKQRKEELDTKIAEYEAKIKELDDTKERYNQLLRTIYEEESRVKDEQKKRLLNRSETPGNYLQGKN</sequence>
<evidence type="ECO:0000313" key="3">
    <source>
        <dbReference type="EMBL" id="EAY10471.1"/>
    </source>
</evidence>
<proteinExistence type="predicted"/>
<dbReference type="VEuPathDB" id="TrichDB:TVAG_483810"/>
<reference evidence="3" key="2">
    <citation type="journal article" date="2007" name="Science">
        <title>Draft genome sequence of the sexually transmitted pathogen Trichomonas vaginalis.</title>
        <authorList>
            <person name="Carlton J.M."/>
            <person name="Hirt R.P."/>
            <person name="Silva J.C."/>
            <person name="Delcher A.L."/>
            <person name="Schatz M."/>
            <person name="Zhao Q."/>
            <person name="Wortman J.R."/>
            <person name="Bidwell S.L."/>
            <person name="Alsmark U.C.M."/>
            <person name="Besteiro S."/>
            <person name="Sicheritz-Ponten T."/>
            <person name="Noel C.J."/>
            <person name="Dacks J.B."/>
            <person name="Foster P.G."/>
            <person name="Simillion C."/>
            <person name="Van de Peer Y."/>
            <person name="Miranda-Saavedra D."/>
            <person name="Barton G.J."/>
            <person name="Westrop G.D."/>
            <person name="Mueller S."/>
            <person name="Dessi D."/>
            <person name="Fiori P.L."/>
            <person name="Ren Q."/>
            <person name="Paulsen I."/>
            <person name="Zhang H."/>
            <person name="Bastida-Corcuera F.D."/>
            <person name="Simoes-Barbosa A."/>
            <person name="Brown M.T."/>
            <person name="Hayes R.D."/>
            <person name="Mukherjee M."/>
            <person name="Okumura C.Y."/>
            <person name="Schneider R."/>
            <person name="Smith A.J."/>
            <person name="Vanacova S."/>
            <person name="Villalvazo M."/>
            <person name="Haas B.J."/>
            <person name="Pertea M."/>
            <person name="Feldblyum T.V."/>
            <person name="Utterback T.R."/>
            <person name="Shu C.L."/>
            <person name="Osoegawa K."/>
            <person name="de Jong P.J."/>
            <person name="Hrdy I."/>
            <person name="Horvathova L."/>
            <person name="Zubacova Z."/>
            <person name="Dolezal P."/>
            <person name="Malik S.B."/>
            <person name="Logsdon J.M. Jr."/>
            <person name="Henze K."/>
            <person name="Gupta A."/>
            <person name="Wang C.C."/>
            <person name="Dunne R.L."/>
            <person name="Upcroft J.A."/>
            <person name="Upcroft P."/>
            <person name="White O."/>
            <person name="Salzberg S.L."/>
            <person name="Tang P."/>
            <person name="Chiu C.-H."/>
            <person name="Lee Y.-S."/>
            <person name="Embley T.M."/>
            <person name="Coombs G.H."/>
            <person name="Mottram J.C."/>
            <person name="Tachezy J."/>
            <person name="Fraser-Liggett C.M."/>
            <person name="Johnson P.J."/>
        </authorList>
    </citation>
    <scope>NUCLEOTIDE SEQUENCE [LARGE SCALE GENOMIC DNA]</scope>
    <source>
        <strain evidence="3">G3</strain>
    </source>
</reference>
<organism evidence="3 4">
    <name type="scientific">Trichomonas vaginalis (strain ATCC PRA-98 / G3)</name>
    <dbReference type="NCBI Taxonomy" id="412133"/>
    <lineage>
        <taxon>Eukaryota</taxon>
        <taxon>Metamonada</taxon>
        <taxon>Parabasalia</taxon>
        <taxon>Trichomonadida</taxon>
        <taxon>Trichomonadidae</taxon>
        <taxon>Trichomonas</taxon>
    </lineage>
</organism>
<feature type="compositionally biased region" description="Polar residues" evidence="2">
    <location>
        <begin position="105"/>
        <end position="117"/>
    </location>
</feature>
<protein>
    <submittedName>
        <fullName evidence="3">Uncharacterized protein</fullName>
    </submittedName>
</protein>
<evidence type="ECO:0000313" key="4">
    <source>
        <dbReference type="Proteomes" id="UP000001542"/>
    </source>
</evidence>
<evidence type="ECO:0000256" key="1">
    <source>
        <dbReference type="SAM" id="Coils"/>
    </source>
</evidence>
<reference evidence="3" key="1">
    <citation type="submission" date="2006-10" db="EMBL/GenBank/DDBJ databases">
        <authorList>
            <person name="Amadeo P."/>
            <person name="Zhao Q."/>
            <person name="Wortman J."/>
            <person name="Fraser-Liggett C."/>
            <person name="Carlton J."/>
        </authorList>
    </citation>
    <scope>NUCLEOTIDE SEQUENCE</scope>
    <source>
        <strain evidence="3">G3</strain>
    </source>
</reference>
<dbReference type="VEuPathDB" id="TrichDB:TVAGG3_0981050"/>
<dbReference type="EMBL" id="DS113337">
    <property type="protein sequence ID" value="EAY10471.1"/>
    <property type="molecule type" value="Genomic_DNA"/>
</dbReference>
<gene>
    <name evidence="3" type="ORF">TVAG_483810</name>
</gene>
<dbReference type="InParanoid" id="A2EA25"/>
<keyword evidence="1" id="KW-0175">Coiled coil</keyword>